<dbReference type="Pfam" id="PF04434">
    <property type="entry name" value="SWIM"/>
    <property type="match status" value="1"/>
</dbReference>
<evidence type="ECO:0000259" key="2">
    <source>
        <dbReference type="PROSITE" id="PS50966"/>
    </source>
</evidence>
<keyword evidence="1" id="KW-0863">Zinc-finger</keyword>
<name>A0ABT5XGB0_9EURY</name>
<sequence length="295" mass="32985">MMSGYWGYYEPRRPKEVEDGIKAKSRRGAIGEKWWSKRWVALLESFNMGARLGRGRSYARKGQVISIEVQKGLVRSKVQGVRSKPYDIEIRFALIADDDWEKAIEAMGSKAIFAAKLLSGEMPKDIEDAFSDAGCSLFPGKKDIKTDCSCPDWSNPCKHIAAVYYIMAEKFDDDPFLIFKLLGRTKEEIIEALRERRASTLSAEEVEAADDAPPDLDESPLEERLDHFWEFGDELQLVAPRPRPPEVSCAVLKRLGDAPFSIDGSNLASNLPRAYEVAGQAARKMAAKNGALDFA</sequence>
<dbReference type="PANTHER" id="PTHR38133:SF1">
    <property type="entry name" value="SLR1429 PROTEIN"/>
    <property type="match status" value="1"/>
</dbReference>
<organism evidence="3 4">
    <name type="scientific">Candidatus Methanocrinis alkalitolerans</name>
    <dbReference type="NCBI Taxonomy" id="3033395"/>
    <lineage>
        <taxon>Archaea</taxon>
        <taxon>Methanobacteriati</taxon>
        <taxon>Methanobacteriota</taxon>
        <taxon>Stenosarchaea group</taxon>
        <taxon>Methanomicrobia</taxon>
        <taxon>Methanotrichales</taxon>
        <taxon>Methanotrichaceae</taxon>
        <taxon>Methanocrinis</taxon>
    </lineage>
</organism>
<reference evidence="3 4" key="1">
    <citation type="submission" date="2023-03" db="EMBL/GenBank/DDBJ databases">
        <title>Whole genome sequencing of Methanotrichaceae archaeon M04Ac.</title>
        <authorList>
            <person name="Khomyakova M.A."/>
            <person name="Merkel A.Y."/>
            <person name="Slobodkin A.I."/>
        </authorList>
    </citation>
    <scope>NUCLEOTIDE SEQUENCE [LARGE SCALE GENOMIC DNA]</scope>
    <source>
        <strain evidence="3 4">M04Ac</strain>
    </source>
</reference>
<comment type="caution">
    <text evidence="3">The sequence shown here is derived from an EMBL/GenBank/DDBJ whole genome shotgun (WGS) entry which is preliminary data.</text>
</comment>
<dbReference type="EMBL" id="JARFPL010000029">
    <property type="protein sequence ID" value="MDF0593763.1"/>
    <property type="molecule type" value="Genomic_DNA"/>
</dbReference>
<gene>
    <name evidence="3" type="ORF">P0O24_09215</name>
</gene>
<keyword evidence="4" id="KW-1185">Reference proteome</keyword>
<dbReference type="PROSITE" id="PS50966">
    <property type="entry name" value="ZF_SWIM"/>
    <property type="match status" value="1"/>
</dbReference>
<dbReference type="PANTHER" id="PTHR38133">
    <property type="entry name" value="SLR1429 PROTEIN"/>
    <property type="match status" value="1"/>
</dbReference>
<dbReference type="Proteomes" id="UP001215956">
    <property type="component" value="Unassembled WGS sequence"/>
</dbReference>
<dbReference type="InterPro" id="IPR007527">
    <property type="entry name" value="Znf_SWIM"/>
</dbReference>
<proteinExistence type="predicted"/>
<keyword evidence="1" id="KW-0862">Zinc</keyword>
<dbReference type="RefSeq" id="WP_316969465.1">
    <property type="nucleotide sequence ID" value="NZ_JARFPL010000029.1"/>
</dbReference>
<evidence type="ECO:0000256" key="1">
    <source>
        <dbReference type="PROSITE-ProRule" id="PRU00325"/>
    </source>
</evidence>
<keyword evidence="1" id="KW-0479">Metal-binding</keyword>
<protein>
    <submittedName>
        <fullName evidence="3">SWIM zinc finger family protein</fullName>
    </submittedName>
</protein>
<accession>A0ABT5XGB0</accession>
<evidence type="ECO:0000313" key="4">
    <source>
        <dbReference type="Proteomes" id="UP001215956"/>
    </source>
</evidence>
<evidence type="ECO:0000313" key="3">
    <source>
        <dbReference type="EMBL" id="MDF0593763.1"/>
    </source>
</evidence>
<feature type="domain" description="SWIM-type" evidence="2">
    <location>
        <begin position="133"/>
        <end position="168"/>
    </location>
</feature>